<sequence>MPTHELSKMFDKLTYQRNFFELSRGLMFRKDILGSNEAYVFVLNRERKAAITMLFVFFPIDVIWLNSELRVIDVKERVKPFSFYIPHKGEARYFIEMPLNSVKKYKIKVGNRVLFPL</sequence>
<evidence type="ECO:0008006" key="4">
    <source>
        <dbReference type="Google" id="ProtNLM"/>
    </source>
</evidence>
<dbReference type="Pfam" id="PF02643">
    <property type="entry name" value="DUF192"/>
    <property type="match status" value="1"/>
</dbReference>
<evidence type="ECO:0000313" key="1">
    <source>
        <dbReference type="EMBL" id="KYC54493.1"/>
    </source>
</evidence>
<evidence type="ECO:0000313" key="2">
    <source>
        <dbReference type="EMBL" id="KYC57257.1"/>
    </source>
</evidence>
<comment type="caution">
    <text evidence="2">The sequence shown here is derived from an EMBL/GenBank/DDBJ whole genome shotgun (WGS) entry which is preliminary data.</text>
</comment>
<accession>A0A150JB81</accession>
<accession>A0A150JGM6</accession>
<dbReference type="EMBL" id="LNJB01000012">
    <property type="protein sequence ID" value="KYC54493.1"/>
    <property type="molecule type" value="Genomic_DNA"/>
</dbReference>
<accession>A0A150JJ41</accession>
<dbReference type="InterPro" id="IPR003795">
    <property type="entry name" value="DUF192"/>
</dbReference>
<dbReference type="EMBL" id="LNJE01000012">
    <property type="protein sequence ID" value="KYC57257.1"/>
    <property type="molecule type" value="Genomic_DNA"/>
</dbReference>
<dbReference type="InterPro" id="IPR038695">
    <property type="entry name" value="Saro_0823-like_sf"/>
</dbReference>
<dbReference type="Gene3D" id="2.60.120.1140">
    <property type="entry name" value="Protein of unknown function DUF192"/>
    <property type="match status" value="1"/>
</dbReference>
<protein>
    <recommendedName>
        <fullName evidence="4">ACR</fullName>
    </recommendedName>
</protein>
<name>A0A150JGM6_9EURY</name>
<gene>
    <name evidence="1" type="ORF">AN188_00992</name>
    <name evidence="2" type="ORF">APG09_01073</name>
</gene>
<dbReference type="PANTHER" id="PTHR37953">
    <property type="entry name" value="UPF0127 PROTEIN MJ1496"/>
    <property type="match status" value="1"/>
</dbReference>
<evidence type="ECO:0000313" key="3">
    <source>
        <dbReference type="Proteomes" id="UP000092420"/>
    </source>
</evidence>
<reference evidence="2 3" key="1">
    <citation type="journal article" date="2016" name="ISME J.">
        <title>Chasing the elusive Euryarchaeota class WSA2: genomes reveal a uniquely fastidious methyl-reducing methanogen.</title>
        <authorList>
            <person name="Nobu M.K."/>
            <person name="Narihiro T."/>
            <person name="Kuroda K."/>
            <person name="Mei R."/>
            <person name="Liu W.T."/>
        </authorList>
    </citation>
    <scope>NUCLEOTIDE SEQUENCE [LARGE SCALE GENOMIC DNA]</scope>
    <source>
        <strain evidence="1">ADurb1013_Bin02101</strain>
        <strain evidence="2">ADurb1213_Bin02801</strain>
    </source>
</reference>
<dbReference type="PANTHER" id="PTHR37953:SF1">
    <property type="entry name" value="UPF0127 PROTEIN MJ1496"/>
    <property type="match status" value="1"/>
</dbReference>
<dbReference type="AlphaFoldDB" id="A0A150JGM6"/>
<dbReference type="Proteomes" id="UP000092420">
    <property type="component" value="Unassembled WGS sequence"/>
</dbReference>
<organism evidence="2">
    <name type="scientific">Candidatus Methanofastidiosum methylothiophilum</name>
    <dbReference type="NCBI Taxonomy" id="1705564"/>
    <lineage>
        <taxon>Archaea</taxon>
        <taxon>Methanobacteriati</taxon>
        <taxon>Methanobacteriota</taxon>
        <taxon>Stenosarchaea group</taxon>
        <taxon>Candidatus Methanofastidiosia</taxon>
        <taxon>Candidatus Methanofastidiosales</taxon>
        <taxon>Candidatus Methanofastidiosaceae</taxon>
        <taxon>Candidatus Methanofastidiosum</taxon>
    </lineage>
</organism>
<proteinExistence type="predicted"/>